<dbReference type="Proteomes" id="UP001056429">
    <property type="component" value="Unassembled WGS sequence"/>
</dbReference>
<protein>
    <submittedName>
        <fullName evidence="1">Uncharacterized protein</fullName>
    </submittedName>
</protein>
<dbReference type="AlphaFoldDB" id="A0A9J6P3H0"/>
<gene>
    <name evidence="1" type="ORF">KDK92_16595</name>
</gene>
<proteinExistence type="predicted"/>
<accession>A0A9J6P3H0</accession>
<sequence>MKIEGIIDKVTYENKYLEFSIVLERLKAEKVDLNASKEKTVDIKKRINSFRKVFDSNKPIKEFDRVVFESAVNKIILSGIDEEGNTDPYMLTFIFKSGMSHSLKGKDVKAFKTSKKDKEMCSLTNTPHVECIVRTECK</sequence>
<reference evidence="1" key="1">
    <citation type="journal article" date="2021" name="mSystems">
        <title>Bacteria and Archaea Synergistically Convert Glycine Betaine to Biogenic Methane in the Formosa Cold Seep of the South China Sea.</title>
        <authorList>
            <person name="Li L."/>
            <person name="Zhang W."/>
            <person name="Zhang S."/>
            <person name="Song L."/>
            <person name="Sun Q."/>
            <person name="Zhang H."/>
            <person name="Xiang H."/>
            <person name="Dong X."/>
        </authorList>
    </citation>
    <scope>NUCLEOTIDE SEQUENCE</scope>
    <source>
        <strain evidence="1">ZWT</strain>
    </source>
</reference>
<reference evidence="1" key="2">
    <citation type="submission" date="2021-04" db="EMBL/GenBank/DDBJ databases">
        <authorList>
            <person name="Dong X."/>
        </authorList>
    </citation>
    <scope>NUCLEOTIDE SEQUENCE</scope>
    <source>
        <strain evidence="1">ZWT</strain>
    </source>
</reference>
<dbReference type="EMBL" id="JAGSOJ010000003">
    <property type="protein sequence ID" value="MCM1991354.1"/>
    <property type="molecule type" value="Genomic_DNA"/>
</dbReference>
<dbReference type="RefSeq" id="WP_250860461.1">
    <property type="nucleotide sequence ID" value="NZ_JAGSOJ010000003.1"/>
</dbReference>
<keyword evidence="2" id="KW-1185">Reference proteome</keyword>
<name>A0A9J6P3H0_9CLOT</name>
<evidence type="ECO:0000313" key="2">
    <source>
        <dbReference type="Proteomes" id="UP001056429"/>
    </source>
</evidence>
<comment type="caution">
    <text evidence="1">The sequence shown here is derived from an EMBL/GenBank/DDBJ whole genome shotgun (WGS) entry which is preliminary data.</text>
</comment>
<evidence type="ECO:0000313" key="1">
    <source>
        <dbReference type="EMBL" id="MCM1991354.1"/>
    </source>
</evidence>
<organism evidence="1 2">
    <name type="scientific">Oceanirhabdus seepicola</name>
    <dbReference type="NCBI Taxonomy" id="2828781"/>
    <lineage>
        <taxon>Bacteria</taxon>
        <taxon>Bacillati</taxon>
        <taxon>Bacillota</taxon>
        <taxon>Clostridia</taxon>
        <taxon>Eubacteriales</taxon>
        <taxon>Clostridiaceae</taxon>
        <taxon>Oceanirhabdus</taxon>
    </lineage>
</organism>